<sequence>MNIKDKFKLLQWAEAIIWIIVISLVIFGVRYHNYKAKKELKTYQIFLQDVDGLIVGSPVRMMGVAIGYIEKVKIIGDTVYVKFVLDDKNASIPRGSIATVEFNGLGGSKSLEIYPPTEQSLASNKLIVSKRPMRLNDSIGLIDDMFDKLTSMIIRGSRFATEMSTFMPKKGTMSLKKNEQDIKEINTLIDNLQQNRQEFKTKLKELKNE</sequence>
<dbReference type="AlphaFoldDB" id="A0A9D1JP30"/>
<keyword evidence="1" id="KW-0175">Coiled coil</keyword>
<dbReference type="EMBL" id="DVIU01000186">
    <property type="protein sequence ID" value="HIS36830.1"/>
    <property type="molecule type" value="Genomic_DNA"/>
</dbReference>
<feature type="domain" description="Mce/MlaD" evidence="3">
    <location>
        <begin position="42"/>
        <end position="115"/>
    </location>
</feature>
<evidence type="ECO:0000259" key="3">
    <source>
        <dbReference type="Pfam" id="PF02470"/>
    </source>
</evidence>
<dbReference type="Pfam" id="PF02470">
    <property type="entry name" value="MlaD"/>
    <property type="match status" value="1"/>
</dbReference>
<feature type="transmembrane region" description="Helical" evidence="2">
    <location>
        <begin position="12"/>
        <end position="31"/>
    </location>
</feature>
<accession>A0A9D1JP30</accession>
<comment type="caution">
    <text evidence="4">The sequence shown here is derived from an EMBL/GenBank/DDBJ whole genome shotgun (WGS) entry which is preliminary data.</text>
</comment>
<dbReference type="Proteomes" id="UP000823928">
    <property type="component" value="Unassembled WGS sequence"/>
</dbReference>
<dbReference type="InterPro" id="IPR003399">
    <property type="entry name" value="Mce/MlaD"/>
</dbReference>
<feature type="coiled-coil region" evidence="1">
    <location>
        <begin position="175"/>
        <end position="209"/>
    </location>
</feature>
<keyword evidence="2" id="KW-1133">Transmembrane helix</keyword>
<dbReference type="PANTHER" id="PTHR33371">
    <property type="entry name" value="INTERMEMBRANE PHOSPHOLIPID TRANSPORT SYSTEM BINDING PROTEIN MLAD-RELATED"/>
    <property type="match status" value="1"/>
</dbReference>
<evidence type="ECO:0000313" key="4">
    <source>
        <dbReference type="EMBL" id="HIS36830.1"/>
    </source>
</evidence>
<dbReference type="InterPro" id="IPR052336">
    <property type="entry name" value="MlaD_Phospholipid_Transporter"/>
</dbReference>
<evidence type="ECO:0000313" key="5">
    <source>
        <dbReference type="Proteomes" id="UP000823928"/>
    </source>
</evidence>
<dbReference type="PANTHER" id="PTHR33371:SF4">
    <property type="entry name" value="INTERMEMBRANE PHOSPHOLIPID TRANSPORT SYSTEM BINDING PROTEIN MLAD"/>
    <property type="match status" value="1"/>
</dbReference>
<keyword evidence="2" id="KW-0812">Transmembrane</keyword>
<name>A0A9D1JP30_9BACT</name>
<keyword evidence="2" id="KW-0472">Membrane</keyword>
<protein>
    <submittedName>
        <fullName evidence="4">MCE family protein</fullName>
    </submittedName>
</protein>
<evidence type="ECO:0000256" key="1">
    <source>
        <dbReference type="SAM" id="Coils"/>
    </source>
</evidence>
<evidence type="ECO:0000256" key="2">
    <source>
        <dbReference type="SAM" id="Phobius"/>
    </source>
</evidence>
<proteinExistence type="predicted"/>
<organism evidence="4 5">
    <name type="scientific">Candidatus Scatousia excrementigallinarum</name>
    <dbReference type="NCBI Taxonomy" id="2840935"/>
    <lineage>
        <taxon>Bacteria</taxon>
        <taxon>Candidatus Scatousia</taxon>
    </lineage>
</organism>
<reference evidence="4" key="2">
    <citation type="journal article" date="2021" name="PeerJ">
        <title>Extensive microbial diversity within the chicken gut microbiome revealed by metagenomics and culture.</title>
        <authorList>
            <person name="Gilroy R."/>
            <person name="Ravi A."/>
            <person name="Getino M."/>
            <person name="Pursley I."/>
            <person name="Horton D.L."/>
            <person name="Alikhan N.F."/>
            <person name="Baker D."/>
            <person name="Gharbi K."/>
            <person name="Hall N."/>
            <person name="Watson M."/>
            <person name="Adriaenssens E.M."/>
            <person name="Foster-Nyarko E."/>
            <person name="Jarju S."/>
            <person name="Secka A."/>
            <person name="Antonio M."/>
            <person name="Oren A."/>
            <person name="Chaudhuri R.R."/>
            <person name="La Ragione R."/>
            <person name="Hildebrand F."/>
            <person name="Pallen M.J."/>
        </authorList>
    </citation>
    <scope>NUCLEOTIDE SEQUENCE</scope>
    <source>
        <strain evidence="4">6276</strain>
    </source>
</reference>
<gene>
    <name evidence="4" type="ORF">IAC10_09415</name>
</gene>
<reference evidence="4" key="1">
    <citation type="submission" date="2020-10" db="EMBL/GenBank/DDBJ databases">
        <authorList>
            <person name="Gilroy R."/>
        </authorList>
    </citation>
    <scope>NUCLEOTIDE SEQUENCE</scope>
    <source>
        <strain evidence="4">6276</strain>
    </source>
</reference>